<dbReference type="InterPro" id="IPR044173">
    <property type="entry name" value="CASPL"/>
</dbReference>
<comment type="subunit">
    <text evidence="3 8">Homodimer and heterodimers.</text>
</comment>
<evidence type="ECO:0000256" key="7">
    <source>
        <dbReference type="ARBA" id="ARBA00023136"/>
    </source>
</evidence>
<dbReference type="InterPro" id="IPR006702">
    <property type="entry name" value="CASP_dom"/>
</dbReference>
<evidence type="ECO:0000256" key="2">
    <source>
        <dbReference type="ARBA" id="ARBA00007651"/>
    </source>
</evidence>
<keyword evidence="7 8" id="KW-0472">Membrane</keyword>
<evidence type="ECO:0000256" key="6">
    <source>
        <dbReference type="ARBA" id="ARBA00022989"/>
    </source>
</evidence>
<evidence type="ECO:0000313" key="10">
    <source>
        <dbReference type="EMBL" id="KAF8401540.1"/>
    </source>
</evidence>
<feature type="transmembrane region" description="Helical" evidence="8">
    <location>
        <begin position="88"/>
        <end position="109"/>
    </location>
</feature>
<dbReference type="PANTHER" id="PTHR36488">
    <property type="entry name" value="CASP-LIKE PROTEIN 1U1"/>
    <property type="match status" value="1"/>
</dbReference>
<dbReference type="NCBIfam" id="TIGR01569">
    <property type="entry name" value="A_tha_TIGR01569"/>
    <property type="match status" value="1"/>
</dbReference>
<name>A0A834Z6X0_TETSI</name>
<dbReference type="OrthoDB" id="1898688at2759"/>
<dbReference type="Proteomes" id="UP000655225">
    <property type="component" value="Unassembled WGS sequence"/>
</dbReference>
<keyword evidence="11" id="KW-1185">Reference proteome</keyword>
<protein>
    <recommendedName>
        <fullName evidence="8">CASP-like protein</fullName>
    </recommendedName>
</protein>
<dbReference type="OMA" id="NNLNGME"/>
<comment type="subcellular location">
    <subcellularLocation>
        <location evidence="1 8">Cell membrane</location>
        <topology evidence="1 8">Multi-pass membrane protein</topology>
    </subcellularLocation>
</comment>
<keyword evidence="4 8" id="KW-1003">Cell membrane</keyword>
<feature type="transmembrane region" description="Helical" evidence="8">
    <location>
        <begin position="38"/>
        <end position="58"/>
    </location>
</feature>
<dbReference type="PANTHER" id="PTHR36488:SF8">
    <property type="entry name" value="CASP-LIKE PROTEIN 1U1"/>
    <property type="match status" value="1"/>
</dbReference>
<gene>
    <name evidence="10" type="ORF">HHK36_012482</name>
</gene>
<dbReference type="InterPro" id="IPR006459">
    <property type="entry name" value="CASP/CASPL"/>
</dbReference>
<proteinExistence type="inferred from homology"/>
<feature type="transmembrane region" description="Helical" evidence="8">
    <location>
        <begin position="121"/>
        <end position="147"/>
    </location>
</feature>
<evidence type="ECO:0000259" key="9">
    <source>
        <dbReference type="Pfam" id="PF04535"/>
    </source>
</evidence>
<evidence type="ECO:0000256" key="4">
    <source>
        <dbReference type="ARBA" id="ARBA00022475"/>
    </source>
</evidence>
<organism evidence="10 11">
    <name type="scientific">Tetracentron sinense</name>
    <name type="common">Spur-leaf</name>
    <dbReference type="NCBI Taxonomy" id="13715"/>
    <lineage>
        <taxon>Eukaryota</taxon>
        <taxon>Viridiplantae</taxon>
        <taxon>Streptophyta</taxon>
        <taxon>Embryophyta</taxon>
        <taxon>Tracheophyta</taxon>
        <taxon>Spermatophyta</taxon>
        <taxon>Magnoliopsida</taxon>
        <taxon>Trochodendrales</taxon>
        <taxon>Trochodendraceae</taxon>
        <taxon>Tetracentron</taxon>
    </lineage>
</organism>
<evidence type="ECO:0000313" key="11">
    <source>
        <dbReference type="Proteomes" id="UP000655225"/>
    </source>
</evidence>
<evidence type="ECO:0000256" key="5">
    <source>
        <dbReference type="ARBA" id="ARBA00022692"/>
    </source>
</evidence>
<feature type="transmembrane region" description="Helical" evidence="8">
    <location>
        <begin position="167"/>
        <end position="192"/>
    </location>
</feature>
<dbReference type="Pfam" id="PF04535">
    <property type="entry name" value="CASP_dom"/>
    <property type="match status" value="1"/>
</dbReference>
<reference evidence="10 11" key="1">
    <citation type="submission" date="2020-04" db="EMBL/GenBank/DDBJ databases">
        <title>Plant Genome Project.</title>
        <authorList>
            <person name="Zhang R.-G."/>
        </authorList>
    </citation>
    <scope>NUCLEOTIDE SEQUENCE [LARGE SCALE GENOMIC DNA]</scope>
    <source>
        <strain evidence="10">YNK0</strain>
        <tissue evidence="10">Leaf</tissue>
    </source>
</reference>
<feature type="domain" description="Casparian strip membrane protein" evidence="9">
    <location>
        <begin position="32"/>
        <end position="181"/>
    </location>
</feature>
<dbReference type="EMBL" id="JABCRI010000008">
    <property type="protein sequence ID" value="KAF8401540.1"/>
    <property type="molecule type" value="Genomic_DNA"/>
</dbReference>
<evidence type="ECO:0000256" key="1">
    <source>
        <dbReference type="ARBA" id="ARBA00004651"/>
    </source>
</evidence>
<dbReference type="AlphaFoldDB" id="A0A834Z6X0"/>
<comment type="similarity">
    <text evidence="2 8">Belongs to the Casparian strip membrane proteins (CASP) family.</text>
</comment>
<evidence type="ECO:0000256" key="3">
    <source>
        <dbReference type="ARBA" id="ARBA00011489"/>
    </source>
</evidence>
<evidence type="ECO:0000256" key="8">
    <source>
        <dbReference type="RuleBase" id="RU361233"/>
    </source>
</evidence>
<comment type="caution">
    <text evidence="10">The sequence shown here is derived from an EMBL/GenBank/DDBJ whole genome shotgun (WGS) entry which is preliminary data.</text>
</comment>
<sequence>MASQDKAGMDGMEAIESTQSRGSDLKVASPKTVRYSDFLLRLLALALTLVAVIVLAVAKETKTVHVTVAPNLPPLNIPATAKWQNMSALVYFMVTNAIACAYATLSLVTNRGGKCGMALTLIVLDLVMVALLFSGNGAAGAVGVLGLRGNSHARWNKVCNNFGVYCLRILASIGLSLLGSLVFFLLVVLSVWNLHKKSP</sequence>
<dbReference type="GO" id="GO:0005886">
    <property type="term" value="C:plasma membrane"/>
    <property type="evidence" value="ECO:0007669"/>
    <property type="project" value="UniProtKB-SubCell"/>
</dbReference>
<keyword evidence="6 8" id="KW-1133">Transmembrane helix</keyword>
<accession>A0A834Z6X0</accession>
<dbReference type="PRINTS" id="PR00173">
    <property type="entry name" value="EDTRNSPORT"/>
</dbReference>
<keyword evidence="5 8" id="KW-0812">Transmembrane</keyword>